<name>A0ABT5VFM8_9BACI</name>
<comment type="caution">
    <text evidence="3">The sequence shown here is derived from an EMBL/GenBank/DDBJ whole genome shotgun (WGS) entry which is preliminary data.</text>
</comment>
<feature type="transmembrane region" description="Helical" evidence="1">
    <location>
        <begin position="46"/>
        <end position="68"/>
    </location>
</feature>
<keyword evidence="1" id="KW-0812">Transmembrane</keyword>
<keyword evidence="4" id="KW-1185">Reference proteome</keyword>
<feature type="transmembrane region" description="Helical" evidence="1">
    <location>
        <begin position="89"/>
        <end position="111"/>
    </location>
</feature>
<dbReference type="Pfam" id="PF02517">
    <property type="entry name" value="Rce1-like"/>
    <property type="match status" value="1"/>
</dbReference>
<feature type="transmembrane region" description="Helical" evidence="1">
    <location>
        <begin position="184"/>
        <end position="202"/>
    </location>
</feature>
<feature type="domain" description="CAAX prenyl protease 2/Lysostaphin resistance protein A-like" evidence="2">
    <location>
        <begin position="155"/>
        <end position="240"/>
    </location>
</feature>
<keyword evidence="3" id="KW-0378">Hydrolase</keyword>
<keyword evidence="3" id="KW-0482">Metalloprotease</keyword>
<gene>
    <name evidence="3" type="ORF">N7Z68_12835</name>
</gene>
<evidence type="ECO:0000256" key="1">
    <source>
        <dbReference type="SAM" id="Phobius"/>
    </source>
</evidence>
<organism evidence="3 4">
    <name type="scientific">Alkalihalobacterium chitinilyticum</name>
    <dbReference type="NCBI Taxonomy" id="2980103"/>
    <lineage>
        <taxon>Bacteria</taxon>
        <taxon>Bacillati</taxon>
        <taxon>Bacillota</taxon>
        <taxon>Bacilli</taxon>
        <taxon>Bacillales</taxon>
        <taxon>Bacillaceae</taxon>
        <taxon>Alkalihalobacterium</taxon>
    </lineage>
</organism>
<evidence type="ECO:0000259" key="2">
    <source>
        <dbReference type="Pfam" id="PF02517"/>
    </source>
</evidence>
<proteinExistence type="predicted"/>
<sequence length="251" mass="29109">MKTGNKNVCDQLSMRKVLLLIFLPTLLLTLVYLFVGHVLGDTIPTILLFLLIALIILFPIQLFVVLRASKKEYGSYSLKSAFSRYEKLSWWKIVIYSLFLWGFAGLMSITIAPMEVWLFSPISEQLFNILPPYFDWVNIDYSQYYSRNILLLTCVIIFILNVFIGPIVEELFFRGYLSSKMSRFGNYTPLIVTVLFSLYHLWLPFNNLFRIIAFYPAFYIAWKKKNIYIAIVVHCLCNAVSTIGFIAILLG</sequence>
<evidence type="ECO:0000313" key="3">
    <source>
        <dbReference type="EMBL" id="MDE5414259.1"/>
    </source>
</evidence>
<dbReference type="Proteomes" id="UP001148125">
    <property type="component" value="Unassembled WGS sequence"/>
</dbReference>
<feature type="transmembrane region" description="Helical" evidence="1">
    <location>
        <begin position="20"/>
        <end position="40"/>
    </location>
</feature>
<dbReference type="RefSeq" id="WP_275118868.1">
    <property type="nucleotide sequence ID" value="NZ_JAOTPO010000008.1"/>
</dbReference>
<accession>A0ABT5VFM8</accession>
<keyword evidence="3" id="KW-0645">Protease</keyword>
<keyword evidence="1" id="KW-0472">Membrane</keyword>
<keyword evidence="1" id="KW-1133">Transmembrane helix</keyword>
<dbReference type="GO" id="GO:0008237">
    <property type="term" value="F:metallopeptidase activity"/>
    <property type="evidence" value="ECO:0007669"/>
    <property type="project" value="UniProtKB-KW"/>
</dbReference>
<reference evidence="3" key="1">
    <citation type="submission" date="2024-05" db="EMBL/GenBank/DDBJ databases">
        <title>Alkalihalobacillus sp. strain MEB203 novel alkaliphilic bacterium from Lonar Lake, India.</title>
        <authorList>
            <person name="Joshi A."/>
            <person name="Thite S."/>
            <person name="Mengade P."/>
        </authorList>
    </citation>
    <scope>NUCLEOTIDE SEQUENCE</scope>
    <source>
        <strain evidence="3">MEB 203</strain>
    </source>
</reference>
<evidence type="ECO:0000313" key="4">
    <source>
        <dbReference type="Proteomes" id="UP001148125"/>
    </source>
</evidence>
<protein>
    <submittedName>
        <fullName evidence="3">CPBP family intramembrane metalloprotease</fullName>
    </submittedName>
</protein>
<dbReference type="InterPro" id="IPR003675">
    <property type="entry name" value="Rce1/LyrA-like_dom"/>
</dbReference>
<feature type="transmembrane region" description="Helical" evidence="1">
    <location>
        <begin position="227"/>
        <end position="250"/>
    </location>
</feature>
<dbReference type="EMBL" id="JAOTPO010000008">
    <property type="protein sequence ID" value="MDE5414259.1"/>
    <property type="molecule type" value="Genomic_DNA"/>
</dbReference>
<feature type="transmembrane region" description="Helical" evidence="1">
    <location>
        <begin position="149"/>
        <end position="172"/>
    </location>
</feature>